<gene>
    <name evidence="3" type="primary">mgtA</name>
    <name evidence="3" type="ORF">K227x_46940</name>
</gene>
<dbReference type="InterPro" id="IPR028098">
    <property type="entry name" value="Glyco_trans_4-like_N"/>
</dbReference>
<dbReference type="GO" id="GO:0016757">
    <property type="term" value="F:glycosyltransferase activity"/>
    <property type="evidence" value="ECO:0007669"/>
    <property type="project" value="UniProtKB-KW"/>
</dbReference>
<dbReference type="OrthoDB" id="232381at2"/>
<dbReference type="PANTHER" id="PTHR45947">
    <property type="entry name" value="SULFOQUINOVOSYL TRANSFERASE SQD2"/>
    <property type="match status" value="1"/>
</dbReference>
<reference evidence="3 4" key="1">
    <citation type="submission" date="2019-02" db="EMBL/GenBank/DDBJ databases">
        <title>Deep-cultivation of Planctomycetes and their phenomic and genomic characterization uncovers novel biology.</title>
        <authorList>
            <person name="Wiegand S."/>
            <person name="Jogler M."/>
            <person name="Boedeker C."/>
            <person name="Pinto D."/>
            <person name="Vollmers J."/>
            <person name="Rivas-Marin E."/>
            <person name="Kohn T."/>
            <person name="Peeters S.H."/>
            <person name="Heuer A."/>
            <person name="Rast P."/>
            <person name="Oberbeckmann S."/>
            <person name="Bunk B."/>
            <person name="Jeske O."/>
            <person name="Meyerdierks A."/>
            <person name="Storesund J.E."/>
            <person name="Kallscheuer N."/>
            <person name="Luecker S."/>
            <person name="Lage O.M."/>
            <person name="Pohl T."/>
            <person name="Merkel B.J."/>
            <person name="Hornburger P."/>
            <person name="Mueller R.-W."/>
            <person name="Bruemmer F."/>
            <person name="Labrenz M."/>
            <person name="Spormann A.M."/>
            <person name="Op den Camp H."/>
            <person name="Overmann J."/>
            <person name="Amann R."/>
            <person name="Jetten M.S.M."/>
            <person name="Mascher T."/>
            <person name="Medema M.H."/>
            <person name="Devos D.P."/>
            <person name="Kaster A.-K."/>
            <person name="Ovreas L."/>
            <person name="Rohde M."/>
            <person name="Galperin M.Y."/>
            <person name="Jogler C."/>
        </authorList>
    </citation>
    <scope>NUCLEOTIDE SEQUENCE [LARGE SCALE GENOMIC DNA]</scope>
    <source>
        <strain evidence="3 4">K22_7</strain>
    </source>
</reference>
<dbReference type="Pfam" id="PF00534">
    <property type="entry name" value="Glycos_transf_1"/>
    <property type="match status" value="1"/>
</dbReference>
<dbReference type="InterPro" id="IPR001296">
    <property type="entry name" value="Glyco_trans_1"/>
</dbReference>
<dbReference type="SUPFAM" id="SSF53756">
    <property type="entry name" value="UDP-Glycosyltransferase/glycogen phosphorylase"/>
    <property type="match status" value="1"/>
</dbReference>
<evidence type="ECO:0000259" key="1">
    <source>
        <dbReference type="Pfam" id="PF00534"/>
    </source>
</evidence>
<keyword evidence="4" id="KW-1185">Reference proteome</keyword>
<dbReference type="KEGG" id="rlc:K227x_46940"/>
<dbReference type="EC" id="2.4.1.-" evidence="3"/>
<name>A0A517NGM2_9BACT</name>
<evidence type="ECO:0000313" key="3">
    <source>
        <dbReference type="EMBL" id="QDT06285.1"/>
    </source>
</evidence>
<evidence type="ECO:0000313" key="4">
    <source>
        <dbReference type="Proteomes" id="UP000318538"/>
    </source>
</evidence>
<dbReference type="AlphaFoldDB" id="A0A517NGM2"/>
<keyword evidence="3" id="KW-0808">Transferase</keyword>
<sequence>MSESITTAEDAPMALRGRTPIRFLHVFPGYGRGGAELRVTRTINAMGPGGGHAVLSINGRNGAAAFLDESAKVPVIAGPPKRGPLRYPIDLWRCIRAINPAVILTYNWGATDAVLAAKLARFRPVIHNECGLSVDIDGKGARRTKMRRWLLPSCHRVVVTSFTLRDLCLRKYGVKQDQLAFIKTGVDTAKFAPGENDELRMRIKGPADGVVFAYIGSLRPSKNITMLIRAFAQGHRPGDRLALFGDGPERQSLESLATELGIHDSVYFHGYADQPRFAFQAADVYVTTSKSEAASNSLLEAMATGLPVITTDIADNRLMLSPSNTEFVFSHQDVDGYAAAIREMSINAQRRQDIGRNNRDHVCEHYPISRMFSEYAALWNSAADLR</sequence>
<protein>
    <submittedName>
        <fullName evidence="3">GDP-mannose-dependent alpha-mannosyltransferase</fullName>
        <ecNumber evidence="3">2.4.1.-</ecNumber>
    </submittedName>
</protein>
<dbReference type="Gene3D" id="3.40.50.2000">
    <property type="entry name" value="Glycogen Phosphorylase B"/>
    <property type="match status" value="2"/>
</dbReference>
<dbReference type="Proteomes" id="UP000318538">
    <property type="component" value="Chromosome"/>
</dbReference>
<accession>A0A517NGM2</accession>
<feature type="domain" description="Glycosyl transferase family 1" evidence="1">
    <location>
        <begin position="205"/>
        <end position="360"/>
    </location>
</feature>
<dbReference type="InterPro" id="IPR050194">
    <property type="entry name" value="Glycosyltransferase_grp1"/>
</dbReference>
<feature type="domain" description="Glycosyltransferase subfamily 4-like N-terminal" evidence="2">
    <location>
        <begin position="33"/>
        <end position="189"/>
    </location>
</feature>
<dbReference type="Pfam" id="PF13439">
    <property type="entry name" value="Glyco_transf_4"/>
    <property type="match status" value="1"/>
</dbReference>
<dbReference type="RefSeq" id="WP_145172828.1">
    <property type="nucleotide sequence ID" value="NZ_CP036525.1"/>
</dbReference>
<dbReference type="PANTHER" id="PTHR45947:SF3">
    <property type="entry name" value="SULFOQUINOVOSYL TRANSFERASE SQD2"/>
    <property type="match status" value="1"/>
</dbReference>
<proteinExistence type="predicted"/>
<keyword evidence="3" id="KW-0328">Glycosyltransferase</keyword>
<evidence type="ECO:0000259" key="2">
    <source>
        <dbReference type="Pfam" id="PF13439"/>
    </source>
</evidence>
<dbReference type="EMBL" id="CP036525">
    <property type="protein sequence ID" value="QDT06285.1"/>
    <property type="molecule type" value="Genomic_DNA"/>
</dbReference>
<organism evidence="3 4">
    <name type="scientific">Rubripirellula lacrimiformis</name>
    <dbReference type="NCBI Taxonomy" id="1930273"/>
    <lineage>
        <taxon>Bacteria</taxon>
        <taxon>Pseudomonadati</taxon>
        <taxon>Planctomycetota</taxon>
        <taxon>Planctomycetia</taxon>
        <taxon>Pirellulales</taxon>
        <taxon>Pirellulaceae</taxon>
        <taxon>Rubripirellula</taxon>
    </lineage>
</organism>